<evidence type="ECO:0000256" key="3">
    <source>
        <dbReference type="ARBA" id="ARBA00022989"/>
    </source>
</evidence>
<feature type="transmembrane region" description="Helical" evidence="5">
    <location>
        <begin position="284"/>
        <end position="305"/>
    </location>
</feature>
<feature type="transmembrane region" description="Helical" evidence="5">
    <location>
        <begin position="63"/>
        <end position="81"/>
    </location>
</feature>
<keyword evidence="3 5" id="KW-1133">Transmembrane helix</keyword>
<evidence type="ECO:0000313" key="7">
    <source>
        <dbReference type="EMBL" id="EEO40913.2"/>
    </source>
</evidence>
<evidence type="ECO:0000256" key="5">
    <source>
        <dbReference type="RuleBase" id="RU363032"/>
    </source>
</evidence>
<dbReference type="PANTHER" id="PTHR43376">
    <property type="entry name" value="OLIGOPEPTIDE TRANSPORT SYSTEM PERMEASE PROTEIN"/>
    <property type="match status" value="1"/>
</dbReference>
<evidence type="ECO:0000259" key="6">
    <source>
        <dbReference type="PROSITE" id="PS50928"/>
    </source>
</evidence>
<feature type="domain" description="ABC transmembrane type-1" evidence="6">
    <location>
        <begin position="93"/>
        <end position="305"/>
    </location>
</feature>
<dbReference type="GO" id="GO:0055085">
    <property type="term" value="P:transmembrane transport"/>
    <property type="evidence" value="ECO:0007669"/>
    <property type="project" value="InterPro"/>
</dbReference>
<dbReference type="SUPFAM" id="SSF161098">
    <property type="entry name" value="MetI-like"/>
    <property type="match status" value="1"/>
</dbReference>
<evidence type="ECO:0000256" key="4">
    <source>
        <dbReference type="ARBA" id="ARBA00023136"/>
    </source>
</evidence>
<dbReference type="InterPro" id="IPR035906">
    <property type="entry name" value="MetI-like_sf"/>
</dbReference>
<dbReference type="GO" id="GO:0005886">
    <property type="term" value="C:plasma membrane"/>
    <property type="evidence" value="ECO:0007669"/>
    <property type="project" value="UniProtKB-SubCell"/>
</dbReference>
<name>A0A0M1VW82_FUSVC</name>
<dbReference type="eggNOG" id="COG0601">
    <property type="taxonomic scope" value="Bacteria"/>
</dbReference>
<dbReference type="Gene3D" id="1.10.3720.10">
    <property type="entry name" value="MetI-like"/>
    <property type="match status" value="1"/>
</dbReference>
<dbReference type="CDD" id="cd06261">
    <property type="entry name" value="TM_PBP2"/>
    <property type="match status" value="1"/>
</dbReference>
<keyword evidence="5" id="KW-0813">Transport</keyword>
<organism evidence="7 8">
    <name type="scientific">Fusobacterium vincentii 4_1_13</name>
    <dbReference type="NCBI Taxonomy" id="469606"/>
    <lineage>
        <taxon>Bacteria</taxon>
        <taxon>Fusobacteriati</taxon>
        <taxon>Fusobacteriota</taxon>
        <taxon>Fusobacteriia</taxon>
        <taxon>Fusobacteriales</taxon>
        <taxon>Fusobacteriaceae</taxon>
        <taxon>Fusobacterium</taxon>
    </lineage>
</organism>
<evidence type="ECO:0000256" key="1">
    <source>
        <dbReference type="ARBA" id="ARBA00004141"/>
    </source>
</evidence>
<protein>
    <recommendedName>
        <fullName evidence="6">ABC transmembrane type-1 domain-containing protein</fullName>
    </recommendedName>
</protein>
<comment type="similarity">
    <text evidence="5">Belongs to the binding-protein-dependent transport system permease family.</text>
</comment>
<dbReference type="Proteomes" id="UP000004925">
    <property type="component" value="Unassembled WGS sequence"/>
</dbReference>
<proteinExistence type="inferred from homology"/>
<dbReference type="InterPro" id="IPR000515">
    <property type="entry name" value="MetI-like"/>
</dbReference>
<sequence>MKKKYIVLFFILLTIHFILPRIMKADPFVFLSSDGTEVASYTEEEILKYKQYYGLDMPLWRQYLNYLLGIFTGNLGYSIYFKEKVTTLIFSRLVWTAGIVIFSLCISSVFGLFLGSFSAWNYQRKIDTILYQGMVIISEIPSFLTANMILMFFIIKWRILPTAGGITPFIKIEFSWSFILDIIKHAVLPSLTLTFLRLPDFYFVSRSAMLQQIQKKYVETAQAKSLGDIYILMRHCLPNAINPIMTRFLLSIQTMFNATLIVENVFKYPGIGKLIRDAVFYRDYLLLQGIFLVITIFILTISLLGENFYQTIEKRKEL</sequence>
<dbReference type="AlphaFoldDB" id="A0A0M1VW82"/>
<feature type="transmembrane region" description="Helical" evidence="5">
    <location>
        <begin position="93"/>
        <end position="117"/>
    </location>
</feature>
<dbReference type="EMBL" id="ACDE02000023">
    <property type="protein sequence ID" value="EEO40913.2"/>
    <property type="molecule type" value="Genomic_DNA"/>
</dbReference>
<gene>
    <name evidence="7" type="ORF">FSCG_01626</name>
</gene>
<evidence type="ECO:0000313" key="8">
    <source>
        <dbReference type="Proteomes" id="UP000004925"/>
    </source>
</evidence>
<keyword evidence="2 5" id="KW-0812">Transmembrane</keyword>
<feature type="transmembrane region" description="Helical" evidence="5">
    <location>
        <begin position="176"/>
        <end position="196"/>
    </location>
</feature>
<dbReference type="Pfam" id="PF00528">
    <property type="entry name" value="BPD_transp_1"/>
    <property type="match status" value="1"/>
</dbReference>
<feature type="transmembrane region" description="Helical" evidence="5">
    <location>
        <begin position="129"/>
        <end position="155"/>
    </location>
</feature>
<accession>A0A0M1VW82</accession>
<dbReference type="PANTHER" id="PTHR43376:SF1">
    <property type="entry name" value="OLIGOPEPTIDE TRANSPORT SYSTEM PERMEASE PROTEIN"/>
    <property type="match status" value="1"/>
</dbReference>
<evidence type="ECO:0000256" key="2">
    <source>
        <dbReference type="ARBA" id="ARBA00022692"/>
    </source>
</evidence>
<comment type="subcellular location">
    <subcellularLocation>
        <location evidence="5">Cell membrane</location>
        <topology evidence="5">Multi-pass membrane protein</topology>
    </subcellularLocation>
    <subcellularLocation>
        <location evidence="1">Membrane</location>
        <topology evidence="1">Multi-pass membrane protein</topology>
    </subcellularLocation>
</comment>
<keyword evidence="4 5" id="KW-0472">Membrane</keyword>
<dbReference type="RefSeq" id="WP_032843999.1">
    <property type="nucleotide sequence ID" value="NZ_KQ235738.1"/>
</dbReference>
<dbReference type="PROSITE" id="PS50928">
    <property type="entry name" value="ABC_TM1"/>
    <property type="match status" value="1"/>
</dbReference>
<comment type="caution">
    <text evidence="7">The sequence shown here is derived from an EMBL/GenBank/DDBJ whole genome shotgun (WGS) entry which is preliminary data.</text>
</comment>
<reference evidence="7 8" key="1">
    <citation type="submission" date="2011-10" db="EMBL/GenBank/DDBJ databases">
        <title>The Genome Sequence of Fusobacterium sp. 4_1_13.</title>
        <authorList>
            <consortium name="The Broad Institute Genome Sequencing Platform"/>
            <person name="Earl A."/>
            <person name="Ward D."/>
            <person name="Feldgarden M."/>
            <person name="Gevers D."/>
            <person name="Strauss J."/>
            <person name="Ambrose C."/>
            <person name="Allen-Vercoe E."/>
            <person name="Young S.K."/>
            <person name="Zeng Q."/>
            <person name="Gargeya S."/>
            <person name="Fitzgerald M."/>
            <person name="Haas B."/>
            <person name="Abouelleil A."/>
            <person name="Alvarado L."/>
            <person name="Arachchi H.M."/>
            <person name="Berlin A."/>
            <person name="Brown A."/>
            <person name="Chapman S.B."/>
            <person name="Chen Z."/>
            <person name="Dunbar C."/>
            <person name="Freedman E."/>
            <person name="Gearin G."/>
            <person name="Goldberg J."/>
            <person name="Griggs A."/>
            <person name="Gujja S."/>
            <person name="Heiman D."/>
            <person name="Howarth C."/>
            <person name="Larson L."/>
            <person name="Lui A."/>
            <person name="MacDonald P.J."/>
            <person name="Montmayeur A."/>
            <person name="Murphy C."/>
            <person name="Neiman D."/>
            <person name="Pearson M."/>
            <person name="Priest M."/>
            <person name="Roberts A."/>
            <person name="Saif S."/>
            <person name="Shea T."/>
            <person name="Shenoy N."/>
            <person name="Sisk P."/>
            <person name="Stolte C."/>
            <person name="Sykes S."/>
            <person name="Wortman J."/>
            <person name="Nusbaum C."/>
            <person name="Birren B."/>
        </authorList>
    </citation>
    <scope>NUCLEOTIDE SEQUENCE [LARGE SCALE GENOMIC DNA]</scope>
    <source>
        <strain evidence="7 8">4_1_13</strain>
    </source>
</reference>